<keyword evidence="2" id="KW-0479">Metal-binding</keyword>
<dbReference type="InterPro" id="IPR036663">
    <property type="entry name" value="Fumarylacetoacetase_C_sf"/>
</dbReference>
<evidence type="ECO:0000313" key="5">
    <source>
        <dbReference type="EMBL" id="CCF85204.1"/>
    </source>
</evidence>
<dbReference type="FunFam" id="3.90.850.10:FF:000002">
    <property type="entry name" value="2-hydroxyhepta-2,4-diene-1,7-dioate isomerase"/>
    <property type="match status" value="1"/>
</dbReference>
<dbReference type="GO" id="GO:0019752">
    <property type="term" value="P:carboxylic acid metabolic process"/>
    <property type="evidence" value="ECO:0007669"/>
    <property type="project" value="UniProtKB-ARBA"/>
</dbReference>
<dbReference type="InterPro" id="IPR051121">
    <property type="entry name" value="FAH"/>
</dbReference>
<keyword evidence="6" id="KW-1185">Reference proteome</keyword>
<accession>I4EKJ2</accession>
<dbReference type="SUPFAM" id="SSF56529">
    <property type="entry name" value="FAH"/>
    <property type="match status" value="1"/>
</dbReference>
<dbReference type="GO" id="GO:0046872">
    <property type="term" value="F:metal ion binding"/>
    <property type="evidence" value="ECO:0007669"/>
    <property type="project" value="UniProtKB-KW"/>
</dbReference>
<evidence type="ECO:0000259" key="4">
    <source>
        <dbReference type="Pfam" id="PF10370"/>
    </source>
</evidence>
<proteinExistence type="inferred from homology"/>
<dbReference type="EMBL" id="CAGS01000405">
    <property type="protein sequence ID" value="CCF85204.1"/>
    <property type="molecule type" value="Genomic_DNA"/>
</dbReference>
<evidence type="ECO:0000256" key="1">
    <source>
        <dbReference type="ARBA" id="ARBA00010211"/>
    </source>
</evidence>
<reference evidence="5 6" key="1">
    <citation type="journal article" date="2012" name="ISME J.">
        <title>Nitrification expanded: discovery, physiology and genomics of a nitrite-oxidizing bacterium from the phylum Chloroflexi.</title>
        <authorList>
            <person name="Sorokin D.Y."/>
            <person name="Lucker S."/>
            <person name="Vejmelkova D."/>
            <person name="Kostrikina N.A."/>
            <person name="Kleerebezem R."/>
            <person name="Rijpstra W.I."/>
            <person name="Damste J.S."/>
            <person name="Le Paslier D."/>
            <person name="Muyzer G."/>
            <person name="Wagner M."/>
            <person name="van Loosdrecht M.C."/>
            <person name="Daims H."/>
        </authorList>
    </citation>
    <scope>NUCLEOTIDE SEQUENCE [LARGE SCALE GENOMIC DNA]</scope>
    <source>
        <strain evidence="6">none</strain>
    </source>
</reference>
<dbReference type="OrthoDB" id="9805307at2"/>
<dbReference type="PANTHER" id="PTHR42796:SF4">
    <property type="entry name" value="FUMARYLACETOACETATE HYDROLASE DOMAIN-CONTAINING PROTEIN 2A"/>
    <property type="match status" value="1"/>
</dbReference>
<organism evidence="5 6">
    <name type="scientific">Nitrolancea hollandica Lb</name>
    <dbReference type="NCBI Taxonomy" id="1129897"/>
    <lineage>
        <taxon>Bacteria</taxon>
        <taxon>Pseudomonadati</taxon>
        <taxon>Thermomicrobiota</taxon>
        <taxon>Thermomicrobia</taxon>
        <taxon>Sphaerobacterales</taxon>
        <taxon>Sphaerobacterineae</taxon>
        <taxon>Sphaerobacteraceae</taxon>
        <taxon>Nitrolancea</taxon>
    </lineage>
</organism>
<dbReference type="InterPro" id="IPR018833">
    <property type="entry name" value="Rv2993c-like_N"/>
</dbReference>
<dbReference type="PANTHER" id="PTHR42796">
    <property type="entry name" value="FUMARYLACETOACETATE HYDROLASE DOMAIN-CONTAINING PROTEIN 2A-RELATED"/>
    <property type="match status" value="1"/>
</dbReference>
<dbReference type="Pfam" id="PF01557">
    <property type="entry name" value="FAA_hydrolase"/>
    <property type="match status" value="1"/>
</dbReference>
<name>I4EKJ2_9BACT</name>
<feature type="domain" description="Rv2993c-like N-terminal" evidence="4">
    <location>
        <begin position="1"/>
        <end position="50"/>
    </location>
</feature>
<evidence type="ECO:0000256" key="2">
    <source>
        <dbReference type="ARBA" id="ARBA00022723"/>
    </source>
</evidence>
<dbReference type="Gene3D" id="3.90.850.10">
    <property type="entry name" value="Fumarylacetoacetase-like, C-terminal domain"/>
    <property type="match status" value="1"/>
</dbReference>
<dbReference type="GO" id="GO:0016853">
    <property type="term" value="F:isomerase activity"/>
    <property type="evidence" value="ECO:0007669"/>
    <property type="project" value="UniProtKB-ARBA"/>
</dbReference>
<comment type="similarity">
    <text evidence="1">Belongs to the FAH family.</text>
</comment>
<evidence type="ECO:0000313" key="6">
    <source>
        <dbReference type="Proteomes" id="UP000004221"/>
    </source>
</evidence>
<gene>
    <name evidence="5" type="ORF">NITHO_4630003</name>
</gene>
<dbReference type="Pfam" id="PF10370">
    <property type="entry name" value="Rv2993c-like_N"/>
    <property type="match status" value="1"/>
</dbReference>
<feature type="domain" description="Fumarylacetoacetase-like C-terminal" evidence="3">
    <location>
        <begin position="55"/>
        <end position="252"/>
    </location>
</feature>
<dbReference type="Proteomes" id="UP000004221">
    <property type="component" value="Unassembled WGS sequence"/>
</dbReference>
<evidence type="ECO:0000259" key="3">
    <source>
        <dbReference type="Pfam" id="PF01557"/>
    </source>
</evidence>
<dbReference type="AlphaFoldDB" id="I4EKJ2"/>
<protein>
    <submittedName>
        <fullName evidence="5">Uncharacterized protein</fullName>
    </submittedName>
</protein>
<dbReference type="RefSeq" id="WP_008479944.1">
    <property type="nucleotide sequence ID" value="NZ_CAGS01000405.1"/>
</dbReference>
<dbReference type="InterPro" id="IPR011234">
    <property type="entry name" value="Fumarylacetoacetase-like_C"/>
</dbReference>
<comment type="caution">
    <text evidence="5">The sequence shown here is derived from an EMBL/GenBank/DDBJ whole genome shotgun (WGS) entry which is preliminary data.</text>
</comment>
<sequence>MRIVRFERDGCAVTGILEDGIVREAPGDLFSQIRPGGLVAPVDDVRLLPPVQPGKIVAIGLNYLDHILADGFGRERPANPIIFLKPPSSLTGHGSDIVLPVGPERIESEAELAVVIGRRARYVRADQALEYVLGLTCANDVSARDYQFADGQWVRAKGFDTFTPLGPCIVTGLRPDNLAITCRVNGQVYQQSSTSKLLFDVPYLIAFISRVMTLEPGDVILTGTPAHPPLMKPGDVVEVEIEGVGILRNSVVAEEPPL</sequence>